<feature type="region of interest" description="Disordered" evidence="1">
    <location>
        <begin position="45"/>
        <end position="84"/>
    </location>
</feature>
<keyword evidence="3" id="KW-1185">Reference proteome</keyword>
<evidence type="ECO:0000313" key="2">
    <source>
        <dbReference type="EMBL" id="CAD5229652.1"/>
    </source>
</evidence>
<sequence length="84" mass="9698">MDFAASLFEQFVLDRSAKLLPLSDINTNELPLDLDELAKENLLPMESDFNKNKEESYEKPQLTEMRNMNQQQPAESQGSDNYEV</sequence>
<accession>A0A811LMG1</accession>
<dbReference type="EMBL" id="CAJFDH010000006">
    <property type="protein sequence ID" value="CAD5229652.1"/>
    <property type="molecule type" value="Genomic_DNA"/>
</dbReference>
<dbReference type="EMBL" id="CAJFCW020000006">
    <property type="protein sequence ID" value="CAG9127153.1"/>
    <property type="molecule type" value="Genomic_DNA"/>
</dbReference>
<proteinExistence type="predicted"/>
<feature type="compositionally biased region" description="Basic and acidic residues" evidence="1">
    <location>
        <begin position="48"/>
        <end position="58"/>
    </location>
</feature>
<dbReference type="Proteomes" id="UP000783686">
    <property type="component" value="Unassembled WGS sequence"/>
</dbReference>
<comment type="caution">
    <text evidence="2">The sequence shown here is derived from an EMBL/GenBank/DDBJ whole genome shotgun (WGS) entry which is preliminary data.</text>
</comment>
<feature type="compositionally biased region" description="Polar residues" evidence="1">
    <location>
        <begin position="64"/>
        <end position="84"/>
    </location>
</feature>
<evidence type="ECO:0000256" key="1">
    <source>
        <dbReference type="SAM" id="MobiDB-lite"/>
    </source>
</evidence>
<evidence type="ECO:0000313" key="3">
    <source>
        <dbReference type="Proteomes" id="UP000614601"/>
    </source>
</evidence>
<dbReference type="AlphaFoldDB" id="A0A811LMG1"/>
<name>A0A811LMG1_9BILA</name>
<gene>
    <name evidence="2" type="ORF">BOKJ2_LOCUS13711</name>
</gene>
<dbReference type="Proteomes" id="UP000614601">
    <property type="component" value="Unassembled WGS sequence"/>
</dbReference>
<organism evidence="2 3">
    <name type="scientific">Bursaphelenchus okinawaensis</name>
    <dbReference type="NCBI Taxonomy" id="465554"/>
    <lineage>
        <taxon>Eukaryota</taxon>
        <taxon>Metazoa</taxon>
        <taxon>Ecdysozoa</taxon>
        <taxon>Nematoda</taxon>
        <taxon>Chromadorea</taxon>
        <taxon>Rhabditida</taxon>
        <taxon>Tylenchina</taxon>
        <taxon>Tylenchomorpha</taxon>
        <taxon>Aphelenchoidea</taxon>
        <taxon>Aphelenchoididae</taxon>
        <taxon>Bursaphelenchus</taxon>
    </lineage>
</organism>
<protein>
    <submittedName>
        <fullName evidence="2">Uncharacterized protein</fullName>
    </submittedName>
</protein>
<reference evidence="2" key="1">
    <citation type="submission" date="2020-09" db="EMBL/GenBank/DDBJ databases">
        <authorList>
            <person name="Kikuchi T."/>
        </authorList>
    </citation>
    <scope>NUCLEOTIDE SEQUENCE</scope>
    <source>
        <strain evidence="2">SH1</strain>
    </source>
</reference>